<dbReference type="SUPFAM" id="SSF54909">
    <property type="entry name" value="Dimeric alpha+beta barrel"/>
    <property type="match status" value="1"/>
</dbReference>
<reference evidence="3" key="1">
    <citation type="journal article" date="2014" name="Int. J. Syst. Evol. Microbiol.">
        <title>Complete genome sequence of Corynebacterium casei LMG S-19264T (=DSM 44701T), isolated from a smear-ripened cheese.</title>
        <authorList>
            <consortium name="US DOE Joint Genome Institute (JGI-PGF)"/>
            <person name="Walter F."/>
            <person name="Albersmeier A."/>
            <person name="Kalinowski J."/>
            <person name="Ruckert C."/>
        </authorList>
    </citation>
    <scope>NUCLEOTIDE SEQUENCE</scope>
    <source>
        <strain evidence="3">JCM 4386</strain>
    </source>
</reference>
<name>A0A918L732_9ACTN</name>
<dbReference type="InterPro" id="IPR012577">
    <property type="entry name" value="NIPSNAP"/>
</dbReference>
<dbReference type="PANTHER" id="PTHR21017">
    <property type="entry name" value="NIPSNAP-RELATED"/>
    <property type="match status" value="1"/>
</dbReference>
<dbReference type="InterPro" id="IPR011008">
    <property type="entry name" value="Dimeric_a/b-barrel"/>
</dbReference>
<dbReference type="RefSeq" id="WP_190152920.1">
    <property type="nucleotide sequence ID" value="NZ_BMTL01000033.1"/>
</dbReference>
<dbReference type="InterPro" id="IPR051557">
    <property type="entry name" value="NipSnap_domain"/>
</dbReference>
<comment type="caution">
    <text evidence="3">The sequence shown here is derived from an EMBL/GenBank/DDBJ whole genome shotgun (WGS) entry which is preliminary data.</text>
</comment>
<keyword evidence="4" id="KW-1185">Reference proteome</keyword>
<feature type="domain" description="NIPSNAP" evidence="2">
    <location>
        <begin position="3"/>
        <end position="98"/>
    </location>
</feature>
<dbReference type="Pfam" id="PF07978">
    <property type="entry name" value="NIPSNAP"/>
    <property type="match status" value="1"/>
</dbReference>
<gene>
    <name evidence="3" type="ORF">GCM10010269_65000</name>
</gene>
<evidence type="ECO:0000259" key="2">
    <source>
        <dbReference type="Pfam" id="PF07978"/>
    </source>
</evidence>
<dbReference type="Gene3D" id="3.30.70.100">
    <property type="match status" value="1"/>
</dbReference>
<dbReference type="AlphaFoldDB" id="A0A918L732"/>
<dbReference type="Proteomes" id="UP000606194">
    <property type="component" value="Unassembled WGS sequence"/>
</dbReference>
<sequence length="100" mass="11403">MIVEERNYLVKAGTAAKYAQLWAEHGREPQVRILGNLLGFYVTEVGELNTLVYLWGYEGPDDRARRRAELAADPDFATFRAEVRDLLVRQSNRILTPALP</sequence>
<evidence type="ECO:0000313" key="3">
    <source>
        <dbReference type="EMBL" id="GGS16869.1"/>
    </source>
</evidence>
<reference evidence="3" key="2">
    <citation type="submission" date="2020-09" db="EMBL/GenBank/DDBJ databases">
        <authorList>
            <person name="Sun Q."/>
            <person name="Ohkuma M."/>
        </authorList>
    </citation>
    <scope>NUCLEOTIDE SEQUENCE</scope>
    <source>
        <strain evidence="3">JCM 4386</strain>
    </source>
</reference>
<accession>A0A918L732</accession>
<dbReference type="EMBL" id="BMTL01000033">
    <property type="protein sequence ID" value="GGS16869.1"/>
    <property type="molecule type" value="Genomic_DNA"/>
</dbReference>
<evidence type="ECO:0000313" key="4">
    <source>
        <dbReference type="Proteomes" id="UP000606194"/>
    </source>
</evidence>
<evidence type="ECO:0000256" key="1">
    <source>
        <dbReference type="ARBA" id="ARBA00005291"/>
    </source>
</evidence>
<proteinExistence type="inferred from homology"/>
<dbReference type="PANTHER" id="PTHR21017:SF17">
    <property type="entry name" value="PROTEIN NIPSNAP"/>
    <property type="match status" value="1"/>
</dbReference>
<organism evidence="3 4">
    <name type="scientific">Streptomyces humidus</name>
    <dbReference type="NCBI Taxonomy" id="52259"/>
    <lineage>
        <taxon>Bacteria</taxon>
        <taxon>Bacillati</taxon>
        <taxon>Actinomycetota</taxon>
        <taxon>Actinomycetes</taxon>
        <taxon>Kitasatosporales</taxon>
        <taxon>Streptomycetaceae</taxon>
        <taxon>Streptomyces</taxon>
    </lineage>
</organism>
<protein>
    <submittedName>
        <fullName evidence="3">NIPSNAP family containing protein</fullName>
    </submittedName>
</protein>
<comment type="similarity">
    <text evidence="1">Belongs to the NipSnap family.</text>
</comment>